<comment type="caution">
    <text evidence="2">The sequence shown here is derived from an EMBL/GenBank/DDBJ whole genome shotgun (WGS) entry which is preliminary data.</text>
</comment>
<dbReference type="EMBL" id="QGUI01000148">
    <property type="protein sequence ID" value="PZM99609.1"/>
    <property type="molecule type" value="Genomic_DNA"/>
</dbReference>
<name>A0A2W4LEX5_9PSEU</name>
<reference evidence="2" key="1">
    <citation type="submission" date="2018-05" db="EMBL/GenBank/DDBJ databases">
        <authorList>
            <person name="Lanie J.A."/>
            <person name="Ng W.-L."/>
            <person name="Kazmierczak K.M."/>
            <person name="Andrzejewski T.M."/>
            <person name="Davidsen T.M."/>
            <person name="Wayne K.J."/>
            <person name="Tettelin H."/>
            <person name="Glass J.I."/>
            <person name="Rusch D."/>
            <person name="Podicherti R."/>
            <person name="Tsui H.-C.T."/>
            <person name="Winkler M.E."/>
        </authorList>
    </citation>
    <scope>NUCLEOTIDE SEQUENCE</scope>
    <source>
        <strain evidence="2">ZC4RG45</strain>
    </source>
</reference>
<evidence type="ECO:0000313" key="2">
    <source>
        <dbReference type="EMBL" id="PZM99609.1"/>
    </source>
</evidence>
<feature type="transmembrane region" description="Helical" evidence="1">
    <location>
        <begin position="65"/>
        <end position="86"/>
    </location>
</feature>
<evidence type="ECO:0000256" key="1">
    <source>
        <dbReference type="SAM" id="Phobius"/>
    </source>
</evidence>
<protein>
    <submittedName>
        <fullName evidence="2">Uncharacterized protein</fullName>
    </submittedName>
</protein>
<keyword evidence="1" id="KW-0472">Membrane</keyword>
<sequence>MESSMLASLVMLVLGVALAALNYWAGRLMGTPFAVPTSRGFRVLAALSGAFVIVSLFVRAADLEWAIIVCAAGAAISYGLGSVLHYRSTHR</sequence>
<keyword evidence="1" id="KW-1133">Transmembrane helix</keyword>
<gene>
    <name evidence="2" type="ORF">DIU77_05430</name>
</gene>
<keyword evidence="1" id="KW-0812">Transmembrane</keyword>
<feature type="transmembrane region" description="Helical" evidence="1">
    <location>
        <begin position="40"/>
        <end position="58"/>
    </location>
</feature>
<proteinExistence type="predicted"/>
<organism evidence="2">
    <name type="scientific">Thermocrispum agreste</name>
    <dbReference type="NCBI Taxonomy" id="37925"/>
    <lineage>
        <taxon>Bacteria</taxon>
        <taxon>Bacillati</taxon>
        <taxon>Actinomycetota</taxon>
        <taxon>Actinomycetes</taxon>
        <taxon>Pseudonocardiales</taxon>
        <taxon>Pseudonocardiaceae</taxon>
        <taxon>Thermocrispum</taxon>
    </lineage>
</organism>
<dbReference type="AlphaFoldDB" id="A0A2W4LEX5"/>
<accession>A0A2W4LEX5</accession>